<dbReference type="GO" id="GO:0006145">
    <property type="term" value="P:purine nucleobase catabolic process"/>
    <property type="evidence" value="ECO:0007669"/>
    <property type="project" value="TreeGrafter"/>
</dbReference>
<dbReference type="Pfam" id="PF01979">
    <property type="entry name" value="Amidohydro_1"/>
    <property type="match status" value="1"/>
</dbReference>
<dbReference type="InterPro" id="IPR011059">
    <property type="entry name" value="Metal-dep_hydrolase_composite"/>
</dbReference>
<dbReference type="InterPro" id="IPR050138">
    <property type="entry name" value="DHOase/Allantoinase_Hydrolase"/>
</dbReference>
<dbReference type="InterPro" id="IPR017593">
    <property type="entry name" value="Allantoinase"/>
</dbReference>
<dbReference type="InterPro" id="IPR032466">
    <property type="entry name" value="Metal_Hydrolase"/>
</dbReference>
<comment type="subunit">
    <text evidence="6">Homotetramer.</text>
</comment>
<dbReference type="EMBL" id="BSQG01000001">
    <property type="protein sequence ID" value="GLU46362.1"/>
    <property type="molecule type" value="Genomic_DNA"/>
</dbReference>
<dbReference type="InterPro" id="IPR002195">
    <property type="entry name" value="Dihydroorotase_CS"/>
</dbReference>
<dbReference type="PROSITE" id="PS00482">
    <property type="entry name" value="DIHYDROOROTASE_1"/>
    <property type="match status" value="1"/>
</dbReference>
<dbReference type="SUPFAM" id="SSF51556">
    <property type="entry name" value="Metallo-dependent hydrolases"/>
    <property type="match status" value="1"/>
</dbReference>
<evidence type="ECO:0000256" key="1">
    <source>
        <dbReference type="ARBA" id="ARBA00001947"/>
    </source>
</evidence>
<dbReference type="SUPFAM" id="SSF51338">
    <property type="entry name" value="Composite domain of metallo-dependent hydrolases"/>
    <property type="match status" value="1"/>
</dbReference>
<evidence type="ECO:0000256" key="9">
    <source>
        <dbReference type="ARBA" id="ARBA00022723"/>
    </source>
</evidence>
<evidence type="ECO:0000256" key="11">
    <source>
        <dbReference type="ARBA" id="ARBA00022833"/>
    </source>
</evidence>
<evidence type="ECO:0000256" key="7">
    <source>
        <dbReference type="ARBA" id="ARBA00012863"/>
    </source>
</evidence>
<keyword evidence="9" id="KW-0479">Metal-binding</keyword>
<gene>
    <name evidence="14" type="primary">allB</name>
    <name evidence="14" type="ORF">Nans01_07130</name>
</gene>
<proteinExistence type="inferred from homology"/>
<dbReference type="InterPro" id="IPR006680">
    <property type="entry name" value="Amidohydro-rel"/>
</dbReference>
<evidence type="ECO:0000256" key="2">
    <source>
        <dbReference type="ARBA" id="ARBA00002368"/>
    </source>
</evidence>
<evidence type="ECO:0000256" key="12">
    <source>
        <dbReference type="SAM" id="MobiDB-lite"/>
    </source>
</evidence>
<comment type="pathway">
    <text evidence="3">Nitrogen metabolism; (S)-allantoin degradation; allantoate from (S)-allantoin: step 1/1.</text>
</comment>
<feature type="domain" description="Amidohydrolase-related" evidence="13">
    <location>
        <begin position="55"/>
        <end position="436"/>
    </location>
</feature>
<dbReference type="GO" id="GO:0050897">
    <property type="term" value="F:cobalt ion binding"/>
    <property type="evidence" value="ECO:0007669"/>
    <property type="project" value="InterPro"/>
</dbReference>
<organism evidence="14 15">
    <name type="scientific">Nocardiopsis ansamitocini</name>
    <dbReference type="NCBI Taxonomy" id="1670832"/>
    <lineage>
        <taxon>Bacteria</taxon>
        <taxon>Bacillati</taxon>
        <taxon>Actinomycetota</taxon>
        <taxon>Actinomycetes</taxon>
        <taxon>Streptosporangiales</taxon>
        <taxon>Nocardiopsidaceae</taxon>
        <taxon>Nocardiopsis</taxon>
    </lineage>
</organism>
<evidence type="ECO:0000313" key="15">
    <source>
        <dbReference type="Proteomes" id="UP001165092"/>
    </source>
</evidence>
<evidence type="ECO:0000256" key="6">
    <source>
        <dbReference type="ARBA" id="ARBA00011881"/>
    </source>
</evidence>
<keyword evidence="10" id="KW-0378">Hydrolase</keyword>
<dbReference type="GO" id="GO:0005737">
    <property type="term" value="C:cytoplasm"/>
    <property type="evidence" value="ECO:0007669"/>
    <property type="project" value="TreeGrafter"/>
</dbReference>
<name>A0A9W6P3D5_9ACTN</name>
<dbReference type="GO" id="GO:0000256">
    <property type="term" value="P:allantoin catabolic process"/>
    <property type="evidence" value="ECO:0007669"/>
    <property type="project" value="InterPro"/>
</dbReference>
<comment type="caution">
    <text evidence="14">The sequence shown here is derived from an EMBL/GenBank/DDBJ whole genome shotgun (WGS) entry which is preliminary data.</text>
</comment>
<dbReference type="GO" id="GO:0008270">
    <property type="term" value="F:zinc ion binding"/>
    <property type="evidence" value="ECO:0007669"/>
    <property type="project" value="InterPro"/>
</dbReference>
<evidence type="ECO:0000259" key="13">
    <source>
        <dbReference type="Pfam" id="PF01979"/>
    </source>
</evidence>
<dbReference type="FunFam" id="3.20.20.140:FF:000032">
    <property type="entry name" value="Allantoinase Dal1"/>
    <property type="match status" value="1"/>
</dbReference>
<dbReference type="EC" id="3.5.2.5" evidence="7"/>
<evidence type="ECO:0000256" key="3">
    <source>
        <dbReference type="ARBA" id="ARBA00004968"/>
    </source>
</evidence>
<comment type="cofactor">
    <cofactor evidence="1">
        <name>Zn(2+)</name>
        <dbReference type="ChEBI" id="CHEBI:29105"/>
    </cofactor>
</comment>
<feature type="region of interest" description="Disordered" evidence="12">
    <location>
        <begin position="448"/>
        <end position="485"/>
    </location>
</feature>
<evidence type="ECO:0000256" key="4">
    <source>
        <dbReference type="ARBA" id="ARBA00010286"/>
    </source>
</evidence>
<evidence type="ECO:0000256" key="10">
    <source>
        <dbReference type="ARBA" id="ARBA00022801"/>
    </source>
</evidence>
<dbReference type="NCBIfam" id="TIGR03178">
    <property type="entry name" value="allantoinase"/>
    <property type="match status" value="1"/>
</dbReference>
<evidence type="ECO:0000256" key="5">
    <source>
        <dbReference type="ARBA" id="ARBA00010368"/>
    </source>
</evidence>
<dbReference type="GO" id="GO:0004038">
    <property type="term" value="F:allantoinase activity"/>
    <property type="evidence" value="ECO:0007669"/>
    <property type="project" value="UniProtKB-EC"/>
</dbReference>
<evidence type="ECO:0000313" key="14">
    <source>
        <dbReference type="EMBL" id="GLU46362.1"/>
    </source>
</evidence>
<dbReference type="PANTHER" id="PTHR43668:SF2">
    <property type="entry name" value="ALLANTOINASE"/>
    <property type="match status" value="1"/>
</dbReference>
<comment type="similarity">
    <text evidence="5">Belongs to the metallo-dependent hydrolases superfamily. Allantoinase family.</text>
</comment>
<dbReference type="RefSeq" id="WP_285757221.1">
    <property type="nucleotide sequence ID" value="NZ_BSQG01000001.1"/>
</dbReference>
<dbReference type="AlphaFoldDB" id="A0A9W6P3D5"/>
<accession>A0A9W6P3D5</accession>
<evidence type="ECO:0000256" key="8">
    <source>
        <dbReference type="ARBA" id="ARBA00022631"/>
    </source>
</evidence>
<keyword evidence="11" id="KW-0862">Zinc</keyword>
<comment type="function">
    <text evidence="2">Catalyzes the reversible cyclization of carbamoyl aspartate to dihydroorotate.</text>
</comment>
<keyword evidence="15" id="KW-1185">Reference proteome</keyword>
<keyword evidence="8" id="KW-0659">Purine metabolism</keyword>
<protein>
    <recommendedName>
        <fullName evidence="7">allantoinase</fullName>
        <ecNumber evidence="7">3.5.2.5</ecNumber>
    </recommendedName>
</protein>
<dbReference type="Proteomes" id="UP001165092">
    <property type="component" value="Unassembled WGS sequence"/>
</dbReference>
<sequence length="485" mass="50715">MTERFDLVVRARRAVTPEGERAVAVATNGGRIVAIDPFDTPHMGTRTVELAEDEVLLPGLVDSHVHVNEPGRTEWEGFSSATRAAAAGGVTTIVDMPLNSVPPTTTIAGLDAKHAAADGQIAVDVGFWGGAVPDNTAPGPPDALVALHERGVYGFKAFLSPSGVEEFGHLDPEALRRAAVAIGGFGGLLIVHAEDPRALAEAPPATGRDYAGFVASRPESAENNAISLLIATARATRTRCHILHLSSAGALPQIAAARAEGVPLTVETCPHYLTIAAEQIPPGATQFKCCPPIRDSANRDALWAALERGVIDCVVSDHSPSTPALKDLDTGDFGTAWGGIAGLQVGLPAVWTEASARGFALADVVHWMGRRPAEIAGVAGKGQIAIGCDADFAVFAPDAVLRVDAARLHHKNPISAYDGRELKGVIRQTWLRGEPVVHGVRRGRLLERGQRASPDRRKRVGTETDLPGAGPSTGSAPIGATEDDT</sequence>
<reference evidence="14" key="1">
    <citation type="submission" date="2023-02" db="EMBL/GenBank/DDBJ databases">
        <title>Nocardiopsis ansamitocini NBRC 112285.</title>
        <authorList>
            <person name="Ichikawa N."/>
            <person name="Sato H."/>
            <person name="Tonouchi N."/>
        </authorList>
    </citation>
    <scope>NUCLEOTIDE SEQUENCE</scope>
    <source>
        <strain evidence="14">NBRC 112285</strain>
    </source>
</reference>
<comment type="similarity">
    <text evidence="4">Belongs to the metallo-dependent hydrolases superfamily. DHOase family. Class I DHOase subfamily.</text>
</comment>
<dbReference type="PANTHER" id="PTHR43668">
    <property type="entry name" value="ALLANTOINASE"/>
    <property type="match status" value="1"/>
</dbReference>
<dbReference type="Gene3D" id="3.20.20.140">
    <property type="entry name" value="Metal-dependent hydrolases"/>
    <property type="match status" value="1"/>
</dbReference>